<dbReference type="EMBL" id="AYRZ02000004">
    <property type="protein sequence ID" value="PHT84198.1"/>
    <property type="molecule type" value="Genomic_DNA"/>
</dbReference>
<dbReference type="Gramene" id="PHT84198">
    <property type="protein sequence ID" value="PHT84198"/>
    <property type="gene ID" value="T459_12641"/>
</dbReference>
<evidence type="ECO:0000256" key="3">
    <source>
        <dbReference type="ARBA" id="ARBA00005227"/>
    </source>
</evidence>
<feature type="transmembrane region" description="Helical" evidence="10">
    <location>
        <begin position="142"/>
        <end position="161"/>
    </location>
</feature>
<accession>A0A2G2ZQE0</accession>
<comment type="caution">
    <text evidence="10">Lacks conserved residue(s) required for the propagation of feature annotation.</text>
</comment>
<reference evidence="11 12" key="1">
    <citation type="journal article" date="2014" name="Nat. Genet.">
        <title>Genome sequence of the hot pepper provides insights into the evolution of pungency in Capsicum species.</title>
        <authorList>
            <person name="Kim S."/>
            <person name="Park M."/>
            <person name="Yeom S.I."/>
            <person name="Kim Y.M."/>
            <person name="Lee J.M."/>
            <person name="Lee H.A."/>
            <person name="Seo E."/>
            <person name="Choi J."/>
            <person name="Cheong K."/>
            <person name="Kim K.T."/>
            <person name="Jung K."/>
            <person name="Lee G.W."/>
            <person name="Oh S.K."/>
            <person name="Bae C."/>
            <person name="Kim S.B."/>
            <person name="Lee H.Y."/>
            <person name="Kim S.Y."/>
            <person name="Kim M.S."/>
            <person name="Kang B.C."/>
            <person name="Jo Y.D."/>
            <person name="Yang H.B."/>
            <person name="Jeong H.J."/>
            <person name="Kang W.H."/>
            <person name="Kwon J.K."/>
            <person name="Shin C."/>
            <person name="Lim J.Y."/>
            <person name="Park J.H."/>
            <person name="Huh J.H."/>
            <person name="Kim J.S."/>
            <person name="Kim B.D."/>
            <person name="Cohen O."/>
            <person name="Paran I."/>
            <person name="Suh M.C."/>
            <person name="Lee S.B."/>
            <person name="Kim Y.K."/>
            <person name="Shin Y."/>
            <person name="Noh S.J."/>
            <person name="Park J."/>
            <person name="Seo Y.S."/>
            <person name="Kwon S.Y."/>
            <person name="Kim H.A."/>
            <person name="Park J.M."/>
            <person name="Kim H.J."/>
            <person name="Choi S.B."/>
            <person name="Bosland P.W."/>
            <person name="Reeves G."/>
            <person name="Jo S.H."/>
            <person name="Lee B.W."/>
            <person name="Cho H.T."/>
            <person name="Choi H.S."/>
            <person name="Lee M.S."/>
            <person name="Yu Y."/>
            <person name="Do Choi Y."/>
            <person name="Park B.S."/>
            <person name="van Deynze A."/>
            <person name="Ashrafi H."/>
            <person name="Hill T."/>
            <person name="Kim W.T."/>
            <person name="Pai H.S."/>
            <person name="Ahn H.K."/>
            <person name="Yeam I."/>
            <person name="Giovannoni J.J."/>
            <person name="Rose J.K."/>
            <person name="Sorensen I."/>
            <person name="Lee S.J."/>
            <person name="Kim R.W."/>
            <person name="Choi I.Y."/>
            <person name="Choi B.S."/>
            <person name="Lim J.S."/>
            <person name="Lee Y.H."/>
            <person name="Choi D."/>
        </authorList>
    </citation>
    <scope>NUCLEOTIDE SEQUENCE [LARGE SCALE GENOMIC DNA]</scope>
    <source>
        <strain evidence="12">cv. CM334</strain>
    </source>
</reference>
<dbReference type="OMA" id="KYNSHAV"/>
<sequence length="236" mass="26898">MALVGVFYPYKRGALYTTALLVIYALTFGVAGYTSTSFYCQLEGTNWVKNLVWTGCLFCVPLALTFCFLNSVAVSYSSTAALPFGTIMLIVLMWTLVTSTLLVLGGIAVKNSSTGFQFPCRTTKNPREIPVLPWYHSTIPQMVMTGLLPFNAIYIEFYYIFESVWGQKIYTIYRILFIVFILLLIVTAIVTVASTYFQLATEDHKWWWRSFLCGGLFKNVDIYMSCPLEVVHFWRI</sequence>
<comment type="similarity">
    <text evidence="3 10">Belongs to the nonaspanin (TM9SF) (TC 9.A.2) family.</text>
</comment>
<dbReference type="Pfam" id="PF02990">
    <property type="entry name" value="EMP70"/>
    <property type="match status" value="1"/>
</dbReference>
<reference evidence="11 12" key="2">
    <citation type="journal article" date="2017" name="Genome Biol.">
        <title>New reference genome sequences of hot pepper reveal the massive evolution of plant disease-resistance genes by retroduplication.</title>
        <authorList>
            <person name="Kim S."/>
            <person name="Park J."/>
            <person name="Yeom S.I."/>
            <person name="Kim Y.M."/>
            <person name="Seo E."/>
            <person name="Kim K.T."/>
            <person name="Kim M.S."/>
            <person name="Lee J.M."/>
            <person name="Cheong K."/>
            <person name="Shin H.S."/>
            <person name="Kim S.B."/>
            <person name="Han K."/>
            <person name="Lee J."/>
            <person name="Park M."/>
            <person name="Lee H.A."/>
            <person name="Lee H.Y."/>
            <person name="Lee Y."/>
            <person name="Oh S."/>
            <person name="Lee J.H."/>
            <person name="Choi E."/>
            <person name="Choi E."/>
            <person name="Lee S.E."/>
            <person name="Jeon J."/>
            <person name="Kim H."/>
            <person name="Choi G."/>
            <person name="Song H."/>
            <person name="Lee J."/>
            <person name="Lee S.C."/>
            <person name="Kwon J.K."/>
            <person name="Lee H.Y."/>
            <person name="Koo N."/>
            <person name="Hong Y."/>
            <person name="Kim R.W."/>
            <person name="Kang W.H."/>
            <person name="Huh J.H."/>
            <person name="Kang B.C."/>
            <person name="Yang T.J."/>
            <person name="Lee Y.H."/>
            <person name="Bennetzen J.L."/>
            <person name="Choi D."/>
        </authorList>
    </citation>
    <scope>NUCLEOTIDE SEQUENCE [LARGE SCALE GENOMIC DNA]</scope>
    <source>
        <strain evidence="12">cv. CM334</strain>
    </source>
</reference>
<evidence type="ECO:0000256" key="10">
    <source>
        <dbReference type="RuleBase" id="RU363079"/>
    </source>
</evidence>
<feature type="transmembrane region" description="Helical" evidence="10">
    <location>
        <begin position="51"/>
        <end position="69"/>
    </location>
</feature>
<evidence type="ECO:0000256" key="6">
    <source>
        <dbReference type="ARBA" id="ARBA00022753"/>
    </source>
</evidence>
<dbReference type="Proteomes" id="UP000222542">
    <property type="component" value="Unassembled WGS sequence"/>
</dbReference>
<keyword evidence="9 10" id="KW-0472">Membrane</keyword>
<evidence type="ECO:0000256" key="1">
    <source>
        <dbReference type="ARBA" id="ARBA00004337"/>
    </source>
</evidence>
<protein>
    <recommendedName>
        <fullName evidence="10">Transmembrane 9 superfamily member</fullName>
    </recommendedName>
</protein>
<evidence type="ECO:0000256" key="2">
    <source>
        <dbReference type="ARBA" id="ARBA00004653"/>
    </source>
</evidence>
<dbReference type="PANTHER" id="PTHR10766">
    <property type="entry name" value="TRANSMEMBRANE 9 SUPERFAMILY PROTEIN"/>
    <property type="match status" value="1"/>
</dbReference>
<dbReference type="GO" id="GO:0010008">
    <property type="term" value="C:endosome membrane"/>
    <property type="evidence" value="ECO:0007669"/>
    <property type="project" value="UniProtKB-SubCell"/>
</dbReference>
<evidence type="ECO:0000256" key="7">
    <source>
        <dbReference type="ARBA" id="ARBA00022989"/>
    </source>
</evidence>
<evidence type="ECO:0000313" key="11">
    <source>
        <dbReference type="EMBL" id="PHT84198.1"/>
    </source>
</evidence>
<keyword evidence="6" id="KW-0967">Endosome</keyword>
<dbReference type="InterPro" id="IPR004240">
    <property type="entry name" value="EMP70"/>
</dbReference>
<feature type="transmembrane region" description="Helical" evidence="10">
    <location>
        <begin position="12"/>
        <end position="31"/>
    </location>
</feature>
<keyword evidence="7 10" id="KW-1133">Transmembrane helix</keyword>
<proteinExistence type="inferred from homology"/>
<keyword evidence="8" id="KW-0333">Golgi apparatus</keyword>
<evidence type="ECO:0000256" key="9">
    <source>
        <dbReference type="ARBA" id="ARBA00023136"/>
    </source>
</evidence>
<dbReference type="AlphaFoldDB" id="A0A2G2ZQE0"/>
<name>A0A2G2ZQE0_CAPAN</name>
<dbReference type="GO" id="GO:0016020">
    <property type="term" value="C:membrane"/>
    <property type="evidence" value="ECO:0000318"/>
    <property type="project" value="GO_Central"/>
</dbReference>
<keyword evidence="12" id="KW-1185">Reference proteome</keyword>
<evidence type="ECO:0000256" key="5">
    <source>
        <dbReference type="ARBA" id="ARBA00022729"/>
    </source>
</evidence>
<comment type="subcellular location">
    <subcellularLocation>
        <location evidence="1">Endosome membrane</location>
        <topology evidence="1">Multi-pass membrane protein</topology>
    </subcellularLocation>
    <subcellularLocation>
        <location evidence="2">Golgi apparatus membrane</location>
        <topology evidence="2">Multi-pass membrane protein</topology>
    </subcellularLocation>
</comment>
<keyword evidence="5" id="KW-0732">Signal</keyword>
<comment type="caution">
    <text evidence="11">The sequence shown here is derived from an EMBL/GenBank/DDBJ whole genome shotgun (WGS) entry which is preliminary data.</text>
</comment>
<keyword evidence="4 10" id="KW-0812">Transmembrane</keyword>
<evidence type="ECO:0000256" key="8">
    <source>
        <dbReference type="ARBA" id="ARBA00023034"/>
    </source>
</evidence>
<evidence type="ECO:0000313" key="12">
    <source>
        <dbReference type="Proteomes" id="UP000222542"/>
    </source>
</evidence>
<dbReference type="PANTHER" id="PTHR10766:SF167">
    <property type="entry name" value="TRANSMEMBRANE 9 SUPERFAMILY MEMBER"/>
    <property type="match status" value="1"/>
</dbReference>
<organism evidence="11 12">
    <name type="scientific">Capsicum annuum</name>
    <name type="common">Capsicum pepper</name>
    <dbReference type="NCBI Taxonomy" id="4072"/>
    <lineage>
        <taxon>Eukaryota</taxon>
        <taxon>Viridiplantae</taxon>
        <taxon>Streptophyta</taxon>
        <taxon>Embryophyta</taxon>
        <taxon>Tracheophyta</taxon>
        <taxon>Spermatophyta</taxon>
        <taxon>Magnoliopsida</taxon>
        <taxon>eudicotyledons</taxon>
        <taxon>Gunneridae</taxon>
        <taxon>Pentapetalae</taxon>
        <taxon>asterids</taxon>
        <taxon>lamiids</taxon>
        <taxon>Solanales</taxon>
        <taxon>Solanaceae</taxon>
        <taxon>Solanoideae</taxon>
        <taxon>Capsiceae</taxon>
        <taxon>Capsicum</taxon>
    </lineage>
</organism>
<feature type="transmembrane region" description="Helical" evidence="10">
    <location>
        <begin position="81"/>
        <end position="109"/>
    </location>
</feature>
<gene>
    <name evidence="11" type="ORF">T459_12641</name>
</gene>
<dbReference type="GO" id="GO:0000139">
    <property type="term" value="C:Golgi membrane"/>
    <property type="evidence" value="ECO:0007669"/>
    <property type="project" value="UniProtKB-SubCell"/>
</dbReference>
<evidence type="ECO:0000256" key="4">
    <source>
        <dbReference type="ARBA" id="ARBA00022692"/>
    </source>
</evidence>
<feature type="transmembrane region" description="Helical" evidence="10">
    <location>
        <begin position="173"/>
        <end position="197"/>
    </location>
</feature>
<dbReference type="GO" id="GO:0072657">
    <property type="term" value="P:protein localization to membrane"/>
    <property type="evidence" value="ECO:0000318"/>
    <property type="project" value="GO_Central"/>
</dbReference>